<organism evidence="1">
    <name type="scientific">Mimivirus LCMiAC02</name>
    <dbReference type="NCBI Taxonomy" id="2506609"/>
    <lineage>
        <taxon>Viruses</taxon>
        <taxon>Varidnaviria</taxon>
        <taxon>Bamfordvirae</taxon>
        <taxon>Nucleocytoviricota</taxon>
        <taxon>Megaviricetes</taxon>
        <taxon>Imitervirales</taxon>
        <taxon>Mimiviridae</taxon>
        <taxon>Klosneuvirinae</taxon>
    </lineage>
</organism>
<dbReference type="EMBL" id="MK500410">
    <property type="protein sequence ID" value="QBK89223.1"/>
    <property type="molecule type" value="Genomic_DNA"/>
</dbReference>
<accession>A0A4D5XEY5</accession>
<sequence length="106" mass="12300">MLLGIVGIYVSELITNKIYFKICKYIAEETQNKNIDGLGTIIDYIYEKDYSVEIECSTQQWMSIFNLLTGIIFVGFGCLCFPKFYTTIFFGIGIDQLYYCYVVKVF</sequence>
<gene>
    <name evidence="1" type="ORF">LCMiAC02_03180</name>
</gene>
<evidence type="ECO:0000313" key="1">
    <source>
        <dbReference type="EMBL" id="QBK89223.1"/>
    </source>
</evidence>
<proteinExistence type="predicted"/>
<protein>
    <submittedName>
        <fullName evidence="1">Uncharacterized protein</fullName>
    </submittedName>
</protein>
<reference evidence="1" key="1">
    <citation type="journal article" date="2019" name="MBio">
        <title>Virus Genomes from Deep Sea Sediments Expand the Ocean Megavirome and Support Independent Origins of Viral Gigantism.</title>
        <authorList>
            <person name="Backstrom D."/>
            <person name="Yutin N."/>
            <person name="Jorgensen S.L."/>
            <person name="Dharamshi J."/>
            <person name="Homa F."/>
            <person name="Zaremba-Niedwiedzka K."/>
            <person name="Spang A."/>
            <person name="Wolf Y.I."/>
            <person name="Koonin E.V."/>
            <person name="Ettema T.J."/>
        </authorList>
    </citation>
    <scope>NUCLEOTIDE SEQUENCE</scope>
</reference>
<name>A0A4D5XEY5_9VIRU</name>